<dbReference type="OrthoDB" id="118609at2"/>
<proteinExistence type="predicted"/>
<gene>
    <name evidence="1" type="ORF">FLL46_21200</name>
</gene>
<name>A0A545U611_9GAMM</name>
<accession>A0A545U611</accession>
<dbReference type="PIRSF" id="PIRSF034110">
    <property type="entry name" value="DUF1203"/>
    <property type="match status" value="1"/>
</dbReference>
<reference evidence="1 2" key="1">
    <citation type="submission" date="2019-07" db="EMBL/GenBank/DDBJ databases">
        <title>Draft genome for Aliikangiella sp. M105.</title>
        <authorList>
            <person name="Wang G."/>
        </authorList>
    </citation>
    <scope>NUCLEOTIDE SEQUENCE [LARGE SCALE GENOMIC DNA]</scope>
    <source>
        <strain evidence="1 2">M105</strain>
    </source>
</reference>
<dbReference type="AlphaFoldDB" id="A0A545U611"/>
<dbReference type="Pfam" id="PF06718">
    <property type="entry name" value="DUF1203"/>
    <property type="match status" value="1"/>
</dbReference>
<dbReference type="InterPro" id="IPR009593">
    <property type="entry name" value="DUF1203"/>
</dbReference>
<dbReference type="Proteomes" id="UP000315439">
    <property type="component" value="Unassembled WGS sequence"/>
</dbReference>
<dbReference type="EMBL" id="VIKS01000013">
    <property type="protein sequence ID" value="TQV84915.1"/>
    <property type="molecule type" value="Genomic_DNA"/>
</dbReference>
<keyword evidence="2" id="KW-1185">Reference proteome</keyword>
<evidence type="ECO:0000313" key="1">
    <source>
        <dbReference type="EMBL" id="TQV84915.1"/>
    </source>
</evidence>
<protein>
    <submittedName>
        <fullName evidence="1">DUF1203 domain-containing protein</fullName>
    </submittedName>
</protein>
<comment type="caution">
    <text evidence="1">The sequence shown here is derived from an EMBL/GenBank/DDBJ whole genome shotgun (WGS) entry which is preliminary data.</text>
</comment>
<organism evidence="1 2">
    <name type="scientific">Aliikangiella coralliicola</name>
    <dbReference type="NCBI Taxonomy" id="2592383"/>
    <lineage>
        <taxon>Bacteria</taxon>
        <taxon>Pseudomonadati</taxon>
        <taxon>Pseudomonadota</taxon>
        <taxon>Gammaproteobacteria</taxon>
        <taxon>Oceanospirillales</taxon>
        <taxon>Pleioneaceae</taxon>
        <taxon>Aliikangiella</taxon>
    </lineage>
</organism>
<dbReference type="RefSeq" id="WP_142933461.1">
    <property type="nucleotide sequence ID" value="NZ_ML660169.1"/>
</dbReference>
<evidence type="ECO:0000313" key="2">
    <source>
        <dbReference type="Proteomes" id="UP000315439"/>
    </source>
</evidence>
<sequence length="168" mass="19104">MKFKIIPIRPDFLLKVRNAGIDDQNQPIEKMIAQGGEPCRDVLRRALPGEEIILASYCPFTRPGPYKEYGAVFVLAEQSSEVPDFNRLPLPSGSETDYLGDTFVVRAYSEDERIVDASLSMAGDAQKVIEQFFSNEEVHFILVRFAAYGCYAFRIERDTKLESKRVEQ</sequence>